<dbReference type="OrthoDB" id="5704710at2"/>
<dbReference type="STRING" id="498211.CJA_0138"/>
<evidence type="ECO:0000313" key="4">
    <source>
        <dbReference type="Proteomes" id="UP000001036"/>
    </source>
</evidence>
<dbReference type="AlphaFoldDB" id="B3PFM2"/>
<dbReference type="Pfam" id="PF03413">
    <property type="entry name" value="PepSY"/>
    <property type="match status" value="1"/>
</dbReference>
<dbReference type="HOGENOM" id="CLU_143489_5_0_6"/>
<name>B3PFM2_CELJU</name>
<keyword evidence="4" id="KW-1185">Reference proteome</keyword>
<dbReference type="EMBL" id="CP000934">
    <property type="protein sequence ID" value="ACE83285.1"/>
    <property type="molecule type" value="Genomic_DNA"/>
</dbReference>
<proteinExistence type="predicted"/>
<evidence type="ECO:0000259" key="2">
    <source>
        <dbReference type="Pfam" id="PF03413"/>
    </source>
</evidence>
<feature type="signal peptide" evidence="1">
    <location>
        <begin position="1"/>
        <end position="25"/>
    </location>
</feature>
<dbReference type="Proteomes" id="UP000001036">
    <property type="component" value="Chromosome"/>
</dbReference>
<gene>
    <name evidence="3" type="ordered locus">CJA_0138</name>
</gene>
<evidence type="ECO:0000313" key="3">
    <source>
        <dbReference type="EMBL" id="ACE83285.1"/>
    </source>
</evidence>
<dbReference type="InterPro" id="IPR025711">
    <property type="entry name" value="PepSY"/>
</dbReference>
<protein>
    <submittedName>
        <fullName evidence="3">Peptidase propeptide and YPEB domain protein</fullName>
    </submittedName>
</protein>
<reference evidence="3 4" key="1">
    <citation type="journal article" date="2008" name="J. Bacteriol.">
        <title>Insights into plant cell wall degradation from the genome sequence of the soil bacterium Cellvibrio japonicus.</title>
        <authorList>
            <person name="Deboy R.T."/>
            <person name="Mongodin E.F."/>
            <person name="Fouts D.E."/>
            <person name="Tailford L.E."/>
            <person name="Khouri H."/>
            <person name="Emerson J.B."/>
            <person name="Mohamoud Y."/>
            <person name="Watkins K."/>
            <person name="Henrissat B."/>
            <person name="Gilbert H.J."/>
            <person name="Nelson K.E."/>
        </authorList>
    </citation>
    <scope>NUCLEOTIDE SEQUENCE [LARGE SCALE GENOMIC DNA]</scope>
    <source>
        <strain evidence="3 4">Ueda107</strain>
    </source>
</reference>
<feature type="chain" id="PRO_5002793859" evidence="1">
    <location>
        <begin position="26"/>
        <end position="105"/>
    </location>
</feature>
<dbReference type="Gene3D" id="3.10.450.40">
    <property type="match status" value="1"/>
</dbReference>
<feature type="domain" description="PepSY" evidence="2">
    <location>
        <begin position="43"/>
        <end position="102"/>
    </location>
</feature>
<dbReference type="RefSeq" id="WP_012485821.1">
    <property type="nucleotide sequence ID" value="NC_010995.1"/>
</dbReference>
<keyword evidence="1" id="KW-0732">Signal</keyword>
<sequence>MSLIPRFTAVGLMLVCLALNSGAGADDLDQDLARALREQGHILPLEQILTSLYQRYPGASLLEVDLEREDGIYVYEVELLTREGRVRELELDASSGQILSDEEDD</sequence>
<dbReference type="KEGG" id="cja:CJA_0138"/>
<accession>B3PFM2</accession>
<dbReference type="eggNOG" id="COG3212">
    <property type="taxonomic scope" value="Bacteria"/>
</dbReference>
<evidence type="ECO:0000256" key="1">
    <source>
        <dbReference type="SAM" id="SignalP"/>
    </source>
</evidence>
<organism evidence="3 4">
    <name type="scientific">Cellvibrio japonicus (strain Ueda107)</name>
    <name type="common">Pseudomonas fluorescens subsp. cellulosa</name>
    <dbReference type="NCBI Taxonomy" id="498211"/>
    <lineage>
        <taxon>Bacteria</taxon>
        <taxon>Pseudomonadati</taxon>
        <taxon>Pseudomonadota</taxon>
        <taxon>Gammaproteobacteria</taxon>
        <taxon>Cellvibrionales</taxon>
        <taxon>Cellvibrionaceae</taxon>
        <taxon>Cellvibrio</taxon>
    </lineage>
</organism>